<sequence>MYFPKDQQVNMILALDTYYQNNKAKTVCIRFPNWTDEHPANVLTEELDRVEEYQPGAFYKRELPCILSILKKTTLQNTEAIIIDGYVLLDDTGKHGLGGYLYEALDREIPVIGVAKTNFANNTLHKGEVYRGDSQRPLYITTLGIPLETACTYIRSMHGAYRIPTLLKTLDTLTRQ</sequence>
<evidence type="ECO:0000313" key="2">
    <source>
        <dbReference type="Proteomes" id="UP001597112"/>
    </source>
</evidence>
<dbReference type="GO" id="GO:0004519">
    <property type="term" value="F:endonuclease activity"/>
    <property type="evidence" value="ECO:0007669"/>
    <property type="project" value="UniProtKB-KW"/>
</dbReference>
<keyword evidence="2" id="KW-1185">Reference proteome</keyword>
<dbReference type="Proteomes" id="UP001597112">
    <property type="component" value="Unassembled WGS sequence"/>
</dbReference>
<name>A0ABW3K1E9_9BACT</name>
<organism evidence="1 2">
    <name type="scientific">Ohtaekwangia kribbensis</name>
    <dbReference type="NCBI Taxonomy" id="688913"/>
    <lineage>
        <taxon>Bacteria</taxon>
        <taxon>Pseudomonadati</taxon>
        <taxon>Bacteroidota</taxon>
        <taxon>Cytophagia</taxon>
        <taxon>Cytophagales</taxon>
        <taxon>Fulvivirgaceae</taxon>
        <taxon>Ohtaekwangia</taxon>
    </lineage>
</organism>
<evidence type="ECO:0000313" key="1">
    <source>
        <dbReference type="EMBL" id="MFD0999236.1"/>
    </source>
</evidence>
<reference evidence="2" key="1">
    <citation type="journal article" date="2019" name="Int. J. Syst. Evol. Microbiol.">
        <title>The Global Catalogue of Microorganisms (GCM) 10K type strain sequencing project: providing services to taxonomists for standard genome sequencing and annotation.</title>
        <authorList>
            <consortium name="The Broad Institute Genomics Platform"/>
            <consortium name="The Broad Institute Genome Sequencing Center for Infectious Disease"/>
            <person name="Wu L."/>
            <person name="Ma J."/>
        </authorList>
    </citation>
    <scope>NUCLEOTIDE SEQUENCE [LARGE SCALE GENOMIC DNA]</scope>
    <source>
        <strain evidence="2">CCUG 58938</strain>
    </source>
</reference>
<keyword evidence="1" id="KW-0540">Nuclease</keyword>
<gene>
    <name evidence="1" type="ORF">ACFQ21_07955</name>
</gene>
<proteinExistence type="predicted"/>
<keyword evidence="1" id="KW-0255">Endonuclease</keyword>
<dbReference type="InterPro" id="IPR007581">
    <property type="entry name" value="Endonuclease-V"/>
</dbReference>
<keyword evidence="1" id="KW-0378">Hydrolase</keyword>
<protein>
    <submittedName>
        <fullName evidence="1">Endonuclease V</fullName>
    </submittedName>
</protein>
<accession>A0ABW3K1E9</accession>
<comment type="caution">
    <text evidence="1">The sequence shown here is derived from an EMBL/GenBank/DDBJ whole genome shotgun (WGS) entry which is preliminary data.</text>
</comment>
<dbReference type="EMBL" id="JBHTKA010000001">
    <property type="protein sequence ID" value="MFD0999236.1"/>
    <property type="molecule type" value="Genomic_DNA"/>
</dbReference>
<dbReference type="RefSeq" id="WP_377578289.1">
    <property type="nucleotide sequence ID" value="NZ_JBHTKA010000001.1"/>
</dbReference>
<dbReference type="Gene3D" id="3.30.2170.10">
    <property type="entry name" value="archaeoglobus fulgidus dsm 4304 superfamily"/>
    <property type="match status" value="1"/>
</dbReference>
<dbReference type="Pfam" id="PF04493">
    <property type="entry name" value="Endonuclease_5"/>
    <property type="match status" value="1"/>
</dbReference>